<dbReference type="GO" id="GO:0016020">
    <property type="term" value="C:membrane"/>
    <property type="evidence" value="ECO:0007669"/>
    <property type="project" value="UniProtKB-SubCell"/>
</dbReference>
<dbReference type="InterPro" id="IPR036866">
    <property type="entry name" value="RibonucZ/Hydroxyglut_hydro"/>
</dbReference>
<evidence type="ECO:0000313" key="8">
    <source>
        <dbReference type="EMBL" id="KKK49253.1"/>
    </source>
</evidence>
<organism evidence="8">
    <name type="scientific">marine sediment metagenome</name>
    <dbReference type="NCBI Taxonomy" id="412755"/>
    <lineage>
        <taxon>unclassified sequences</taxon>
        <taxon>metagenomes</taxon>
        <taxon>ecological metagenomes</taxon>
    </lineage>
</organism>
<comment type="caution">
    <text evidence="8">The sequence shown here is derived from an EMBL/GenBank/DDBJ whole genome shotgun (WGS) entry which is preliminary data.</text>
</comment>
<feature type="transmembrane region" description="Helical" evidence="6">
    <location>
        <begin position="198"/>
        <end position="218"/>
    </location>
</feature>
<feature type="non-terminal residue" evidence="8">
    <location>
        <position position="338"/>
    </location>
</feature>
<feature type="transmembrane region" description="Helical" evidence="6">
    <location>
        <begin position="224"/>
        <end position="243"/>
    </location>
</feature>
<dbReference type="GO" id="GO:0046872">
    <property type="term" value="F:metal ion binding"/>
    <property type="evidence" value="ECO:0007669"/>
    <property type="project" value="UniProtKB-KW"/>
</dbReference>
<dbReference type="InterPro" id="IPR042173">
    <property type="entry name" value="RNase_J_2"/>
</dbReference>
<evidence type="ECO:0000256" key="2">
    <source>
        <dbReference type="ARBA" id="ARBA00022692"/>
    </source>
</evidence>
<evidence type="ECO:0000256" key="4">
    <source>
        <dbReference type="ARBA" id="ARBA00022989"/>
    </source>
</evidence>
<gene>
    <name evidence="8" type="ORF">LCGC14_3136920</name>
</gene>
<dbReference type="GO" id="GO:0005524">
    <property type="term" value="F:ATP binding"/>
    <property type="evidence" value="ECO:0007669"/>
    <property type="project" value="InterPro"/>
</dbReference>
<feature type="transmembrane region" description="Helical" evidence="6">
    <location>
        <begin position="157"/>
        <end position="178"/>
    </location>
</feature>
<dbReference type="InterPro" id="IPR059000">
    <property type="entry name" value="ATPase_P-type_domA"/>
</dbReference>
<dbReference type="FunFam" id="2.70.150.10:FF:000002">
    <property type="entry name" value="Copper-transporting ATPase 1, putative"/>
    <property type="match status" value="1"/>
</dbReference>
<keyword evidence="3" id="KW-0479">Metal-binding</keyword>
<proteinExistence type="predicted"/>
<feature type="non-terminal residue" evidence="8">
    <location>
        <position position="1"/>
    </location>
</feature>
<dbReference type="GO" id="GO:0016887">
    <property type="term" value="F:ATP hydrolysis activity"/>
    <property type="evidence" value="ECO:0007669"/>
    <property type="project" value="InterPro"/>
</dbReference>
<keyword evidence="4 6" id="KW-1133">Transmembrane helix</keyword>
<feature type="domain" description="P-type ATPase A" evidence="7">
    <location>
        <begin position="264"/>
        <end position="338"/>
    </location>
</feature>
<evidence type="ECO:0000256" key="1">
    <source>
        <dbReference type="ARBA" id="ARBA00004370"/>
    </source>
</evidence>
<protein>
    <recommendedName>
        <fullName evidence="7">P-type ATPase A domain-containing protein</fullName>
    </recommendedName>
</protein>
<evidence type="ECO:0000256" key="6">
    <source>
        <dbReference type="SAM" id="Phobius"/>
    </source>
</evidence>
<dbReference type="InterPro" id="IPR008250">
    <property type="entry name" value="ATPase_P-typ_transduc_dom_A_sf"/>
</dbReference>
<name>A0A0F8VY07_9ZZZZ</name>
<dbReference type="NCBIfam" id="TIGR01494">
    <property type="entry name" value="ATPase_P-type"/>
    <property type="match status" value="1"/>
</dbReference>
<dbReference type="Gene3D" id="3.40.50.10710">
    <property type="entry name" value="Metallo-hydrolase/oxidoreductase"/>
    <property type="match status" value="1"/>
</dbReference>
<dbReference type="Gene3D" id="2.70.150.10">
    <property type="entry name" value="Calcium-transporting ATPase, cytoplasmic transduction domain A"/>
    <property type="match status" value="1"/>
</dbReference>
<feature type="transmembrane region" description="Helical" evidence="6">
    <location>
        <begin position="125"/>
        <end position="145"/>
    </location>
</feature>
<dbReference type="EMBL" id="LAZR01068643">
    <property type="protein sequence ID" value="KKK49253.1"/>
    <property type="molecule type" value="Genomic_DNA"/>
</dbReference>
<dbReference type="Pfam" id="PF00122">
    <property type="entry name" value="E1-E2_ATPase"/>
    <property type="match status" value="1"/>
</dbReference>
<evidence type="ECO:0000256" key="3">
    <source>
        <dbReference type="ARBA" id="ARBA00022723"/>
    </source>
</evidence>
<keyword evidence="5 6" id="KW-0472">Membrane</keyword>
<evidence type="ECO:0000256" key="5">
    <source>
        <dbReference type="ARBA" id="ARBA00023136"/>
    </source>
</evidence>
<keyword evidence="2 6" id="KW-0812">Transmembrane</keyword>
<dbReference type="PANTHER" id="PTHR46594">
    <property type="entry name" value="P-TYPE CATION-TRANSPORTING ATPASE"/>
    <property type="match status" value="1"/>
</dbReference>
<dbReference type="InterPro" id="IPR001757">
    <property type="entry name" value="P_typ_ATPase"/>
</dbReference>
<accession>A0A0F8VY07</accession>
<dbReference type="AlphaFoldDB" id="A0A0F8VY07"/>
<reference evidence="8" key="1">
    <citation type="journal article" date="2015" name="Nature">
        <title>Complex archaea that bridge the gap between prokaryotes and eukaryotes.</title>
        <authorList>
            <person name="Spang A."/>
            <person name="Saw J.H."/>
            <person name="Jorgensen S.L."/>
            <person name="Zaremba-Niedzwiedzka K."/>
            <person name="Martijn J."/>
            <person name="Lind A.E."/>
            <person name="van Eijk R."/>
            <person name="Schleper C."/>
            <person name="Guy L."/>
            <person name="Ettema T.J."/>
        </authorList>
    </citation>
    <scope>NUCLEOTIDE SEQUENCE</scope>
</reference>
<dbReference type="PANTHER" id="PTHR46594:SF4">
    <property type="entry name" value="P-TYPE CATION-TRANSPORTING ATPASE"/>
    <property type="match status" value="1"/>
</dbReference>
<dbReference type="Gene3D" id="3.60.15.10">
    <property type="entry name" value="Ribonuclease Z/Hydroxyacylglutathione hydrolase-like"/>
    <property type="match status" value="1"/>
</dbReference>
<sequence length="338" mass="37395">IWGPAMRKEILSNPNEYIIYTSNAPLLLLHCKNLQEPFSGTYIYGKAEPFTEEMEFSFNRLLRWLELCNLKVEHAHTSGHCFPDDIKKAIDNAGYKAVMAEEGEDIYEKEKKAREKEISILKRKFVIAAIFSAPILFLAMAEIISKGLIPGFLNPEIYPIRFALTQVILSIPIIIAGYRFYIVGFRNLFSGSPNMDSLIGLGTGAAYLYGFYAVYKIITGSQGFVNDLYFETAGVIIALILLGKYLEAVTGGKTSEAIRKLMGLAPKTAIVIRNGKELEVSIEELEINDLIIVKPGQRVPVDGIVVDGISSIDESMITGESIPVEKKKGDEVIGGTVN</sequence>
<dbReference type="SUPFAM" id="SSF81653">
    <property type="entry name" value="Calcium ATPase, transduction domain A"/>
    <property type="match status" value="1"/>
</dbReference>
<comment type="subcellular location">
    <subcellularLocation>
        <location evidence="1">Membrane</location>
    </subcellularLocation>
</comment>
<evidence type="ECO:0000259" key="7">
    <source>
        <dbReference type="Pfam" id="PF00122"/>
    </source>
</evidence>